<feature type="region of interest" description="Disordered" evidence="1">
    <location>
        <begin position="455"/>
        <end position="476"/>
    </location>
</feature>
<dbReference type="Pfam" id="PF13456">
    <property type="entry name" value="RVT_3"/>
    <property type="match status" value="1"/>
</dbReference>
<dbReference type="InterPro" id="IPR041577">
    <property type="entry name" value="RT_RNaseH_2"/>
</dbReference>
<dbReference type="InterPro" id="IPR043128">
    <property type="entry name" value="Rev_trsase/Diguanyl_cyclase"/>
</dbReference>
<evidence type="ECO:0000313" key="6">
    <source>
        <dbReference type="Proteomes" id="UP000000763"/>
    </source>
</evidence>
<dbReference type="SUPFAM" id="SSF56672">
    <property type="entry name" value="DNA/RNA polymerases"/>
    <property type="match status" value="1"/>
</dbReference>
<gene>
    <name evidence="5" type="ORF">OSJNBa0035F15.15</name>
</gene>
<proteinExistence type="predicted"/>
<evidence type="ECO:0000259" key="2">
    <source>
        <dbReference type="Pfam" id="PF00078"/>
    </source>
</evidence>
<dbReference type="Pfam" id="PF17919">
    <property type="entry name" value="RT_RNaseH_2"/>
    <property type="match status" value="1"/>
</dbReference>
<evidence type="ECO:0000313" key="5">
    <source>
        <dbReference type="EMBL" id="AAN01258.1"/>
    </source>
</evidence>
<sequence length="645" mass="72299">MAKEDEKKTTFITPFGVFCYVKMPFGLITAGNTFQRTIQGALSDQLGNNVEAYVDDIVVKTKTGDSFIDDLRETFDNLRRYRLMLNPKKCTFGVPLGKLLGFLVSGRGIEANPEKINAIENMKSPTRLKEVQKLTRCMAALSRFVARMGERGQHFFALLKKQDKFVWTQAAEEAFIALKRYLSNPPVHVAPQPNEELFLYIAATPYSVSTVIVVEREKVQRPVYYVSEALHDAKTRYPQIQKLLYTVIMTSRKLRHYFQANRVIVISAIPLGEVVRNKDVVVRIAKWVVELSQFDVHFVPRTAIKSQVLADFVADWTMPENRLDSQTDNETWTMAFDGVLNSQGASAGFILTSPSGDQFKHAIHLNFRATNNTAEYEGLLVGIRAAAALGVKRLIVKGDSELVANQVHKDYKCSSLSCLSISQKSGSWKKDLMGSRREPLEPSTFLDILTKPSVKEANDEDSPVTPDISSGATEAERDVADIETTDDWRTPLIKFISSDELPEDDAEAEKITRQAKIYCMIGNDLYKKAPNGVLLKCVSSDDGKHLLLDIHKGVCGSHAVGRTLVGKAFRQGFFWPTALKDACDMVQRCEGCQFHSKHTKLPAQALQTIPLTWPFSCWGLDILGPFLRGQGSYKFLFVAIDKFNK</sequence>
<dbReference type="GO" id="GO:0003676">
    <property type="term" value="F:nucleic acid binding"/>
    <property type="evidence" value="ECO:0007669"/>
    <property type="project" value="InterPro"/>
</dbReference>
<dbReference type="AlphaFoldDB" id="Q7G3N1"/>
<dbReference type="InterPro" id="IPR043502">
    <property type="entry name" value="DNA/RNA_pol_sf"/>
</dbReference>
<dbReference type="InterPro" id="IPR002156">
    <property type="entry name" value="RNaseH_domain"/>
</dbReference>
<feature type="domain" description="RNase H type-1" evidence="3">
    <location>
        <begin position="336"/>
        <end position="413"/>
    </location>
</feature>
<dbReference type="SUPFAM" id="SSF53098">
    <property type="entry name" value="Ribonuclease H-like"/>
    <property type="match status" value="1"/>
</dbReference>
<reference evidence="6" key="2">
    <citation type="journal article" date="2008" name="Nucleic Acids Res.">
        <title>The rice annotation project database (RAP-DB): 2008 update.</title>
        <authorList>
            <consortium name="The rice annotation project (RAP)"/>
        </authorList>
    </citation>
    <scope>GENOME REANNOTATION</scope>
    <source>
        <strain evidence="6">cv. Nipponbare</strain>
    </source>
</reference>
<evidence type="ECO:0000256" key="1">
    <source>
        <dbReference type="SAM" id="MobiDB-lite"/>
    </source>
</evidence>
<dbReference type="InterPro" id="IPR036397">
    <property type="entry name" value="RNaseH_sf"/>
</dbReference>
<evidence type="ECO:0000259" key="3">
    <source>
        <dbReference type="Pfam" id="PF13456"/>
    </source>
</evidence>
<dbReference type="Pfam" id="PF00078">
    <property type="entry name" value="RVT_1"/>
    <property type="match status" value="1"/>
</dbReference>
<dbReference type="EMBL" id="AC119148">
    <property type="protein sequence ID" value="AAN01258.1"/>
    <property type="molecule type" value="Genomic_DNA"/>
</dbReference>
<feature type="domain" description="Reverse transcriptase" evidence="2">
    <location>
        <begin position="2"/>
        <end position="102"/>
    </location>
</feature>
<feature type="domain" description="Reverse transcriptase/retrotransposon-derived protein RNase H-like" evidence="4">
    <location>
        <begin position="167"/>
        <end position="265"/>
    </location>
</feature>
<protein>
    <submittedName>
        <fullName evidence="5">Retroelement</fullName>
    </submittedName>
</protein>
<dbReference type="InterPro" id="IPR012337">
    <property type="entry name" value="RNaseH-like_sf"/>
</dbReference>
<dbReference type="CDD" id="cd09279">
    <property type="entry name" value="RNase_HI_like"/>
    <property type="match status" value="1"/>
</dbReference>
<dbReference type="Gene3D" id="3.10.10.10">
    <property type="entry name" value="HIV Type 1 Reverse Transcriptase, subunit A, domain 1"/>
    <property type="match status" value="1"/>
</dbReference>
<dbReference type="GO" id="GO:0004523">
    <property type="term" value="F:RNA-DNA hybrid ribonuclease activity"/>
    <property type="evidence" value="ECO:0007669"/>
    <property type="project" value="InterPro"/>
</dbReference>
<name>Q7G3N1_ORYSJ</name>
<evidence type="ECO:0000259" key="4">
    <source>
        <dbReference type="Pfam" id="PF17919"/>
    </source>
</evidence>
<dbReference type="Gene3D" id="1.10.340.70">
    <property type="match status" value="1"/>
</dbReference>
<dbReference type="Proteomes" id="UP000000763">
    <property type="component" value="Chromosome 10"/>
</dbReference>
<dbReference type="PANTHER" id="PTHR48475:SF2">
    <property type="entry name" value="RIBONUCLEASE H"/>
    <property type="match status" value="1"/>
</dbReference>
<dbReference type="PANTHER" id="PTHR48475">
    <property type="entry name" value="RIBONUCLEASE H"/>
    <property type="match status" value="1"/>
</dbReference>
<dbReference type="Gene3D" id="3.30.70.270">
    <property type="match status" value="2"/>
</dbReference>
<dbReference type="Gene3D" id="3.30.420.10">
    <property type="entry name" value="Ribonuclease H-like superfamily/Ribonuclease H"/>
    <property type="match status" value="1"/>
</dbReference>
<dbReference type="CDD" id="cd01647">
    <property type="entry name" value="RT_LTR"/>
    <property type="match status" value="1"/>
</dbReference>
<dbReference type="InterPro" id="IPR000477">
    <property type="entry name" value="RT_dom"/>
</dbReference>
<reference evidence="6" key="1">
    <citation type="journal article" date="2005" name="Nature">
        <title>The map-based sequence of the rice genome.</title>
        <authorList>
            <consortium name="International rice genome sequencing project (IRGSP)"/>
            <person name="Matsumoto T."/>
            <person name="Wu J."/>
            <person name="Kanamori H."/>
            <person name="Katayose Y."/>
            <person name="Fujisawa M."/>
            <person name="Namiki N."/>
            <person name="Mizuno H."/>
            <person name="Yamamoto K."/>
            <person name="Antonio B.A."/>
            <person name="Baba T."/>
            <person name="Sakata K."/>
            <person name="Nagamura Y."/>
            <person name="Aoki H."/>
            <person name="Arikawa K."/>
            <person name="Arita K."/>
            <person name="Bito T."/>
            <person name="Chiden Y."/>
            <person name="Fujitsuka N."/>
            <person name="Fukunaka R."/>
            <person name="Hamada M."/>
            <person name="Harada C."/>
            <person name="Hayashi A."/>
            <person name="Hijishita S."/>
            <person name="Honda M."/>
            <person name="Hosokawa S."/>
            <person name="Ichikawa Y."/>
            <person name="Idonuma A."/>
            <person name="Iijima M."/>
            <person name="Ikeda M."/>
            <person name="Ikeno M."/>
            <person name="Ito K."/>
            <person name="Ito S."/>
            <person name="Ito T."/>
            <person name="Ito Y."/>
            <person name="Ito Y."/>
            <person name="Iwabuchi A."/>
            <person name="Kamiya K."/>
            <person name="Karasawa W."/>
            <person name="Kurita K."/>
            <person name="Katagiri S."/>
            <person name="Kikuta A."/>
            <person name="Kobayashi H."/>
            <person name="Kobayashi N."/>
            <person name="Machita K."/>
            <person name="Maehara T."/>
            <person name="Masukawa M."/>
            <person name="Mizubayashi T."/>
            <person name="Mukai Y."/>
            <person name="Nagasaki H."/>
            <person name="Nagata Y."/>
            <person name="Naito S."/>
            <person name="Nakashima M."/>
            <person name="Nakama Y."/>
            <person name="Nakamichi Y."/>
            <person name="Nakamura M."/>
            <person name="Meguro A."/>
            <person name="Negishi M."/>
            <person name="Ohta I."/>
            <person name="Ohta T."/>
            <person name="Okamoto M."/>
            <person name="Ono N."/>
            <person name="Saji S."/>
            <person name="Sakaguchi M."/>
            <person name="Sakai K."/>
            <person name="Shibata M."/>
            <person name="Shimokawa T."/>
            <person name="Song J."/>
            <person name="Takazaki Y."/>
            <person name="Terasawa K."/>
            <person name="Tsugane M."/>
            <person name="Tsuji K."/>
            <person name="Ueda S."/>
            <person name="Waki K."/>
            <person name="Yamagata H."/>
            <person name="Yamamoto M."/>
            <person name="Yamamoto S."/>
            <person name="Yamane H."/>
            <person name="Yoshiki S."/>
            <person name="Yoshihara R."/>
            <person name="Yukawa K."/>
            <person name="Zhong H."/>
            <person name="Yano M."/>
            <person name="Yuan Q."/>
            <person name="Ouyang S."/>
            <person name="Liu J."/>
            <person name="Jones K.M."/>
            <person name="Gansberger K."/>
            <person name="Moffat K."/>
            <person name="Hill J."/>
            <person name="Bera J."/>
            <person name="Fadrosh D."/>
            <person name="Jin S."/>
            <person name="Johri S."/>
            <person name="Kim M."/>
            <person name="Overton L."/>
            <person name="Reardon M."/>
            <person name="Tsitrin T."/>
            <person name="Vuong H."/>
            <person name="Weaver B."/>
            <person name="Ciecko A."/>
            <person name="Tallon L."/>
            <person name="Jackson J."/>
            <person name="Pai G."/>
            <person name="Aken S.V."/>
            <person name="Utterback T."/>
            <person name="Reidmuller S."/>
            <person name="Feldblyum T."/>
            <person name="Hsiao J."/>
            <person name="Zismann V."/>
            <person name="Iobst S."/>
            <person name="de Vazeille A.R."/>
            <person name="Buell C.R."/>
            <person name="Ying K."/>
            <person name="Li Y."/>
            <person name="Lu T."/>
            <person name="Huang Y."/>
            <person name="Zhao Q."/>
            <person name="Feng Q."/>
            <person name="Zhang L."/>
            <person name="Zhu J."/>
            <person name="Weng Q."/>
            <person name="Mu J."/>
            <person name="Lu Y."/>
            <person name="Fan D."/>
            <person name="Liu Y."/>
            <person name="Guan J."/>
            <person name="Zhang Y."/>
            <person name="Yu S."/>
            <person name="Liu X."/>
            <person name="Zhang Y."/>
            <person name="Hong G."/>
            <person name="Han B."/>
            <person name="Choisne N."/>
            <person name="Demange N."/>
            <person name="Orjeda G."/>
            <person name="Samain S."/>
            <person name="Cattolico L."/>
            <person name="Pelletier E."/>
            <person name="Couloux A."/>
            <person name="Segurens B."/>
            <person name="Wincker P."/>
            <person name="D'Hont A."/>
            <person name="Scarpelli C."/>
            <person name="Weissenbach J."/>
            <person name="Salanoubat M."/>
            <person name="Quetier F."/>
            <person name="Yu Y."/>
            <person name="Kim H.R."/>
            <person name="Rambo T."/>
            <person name="Currie J."/>
            <person name="Collura K."/>
            <person name="Luo M."/>
            <person name="Yang T."/>
            <person name="Ammiraju J.S.S."/>
            <person name="Engler F."/>
            <person name="Soderlund C."/>
            <person name="Wing R.A."/>
            <person name="Palmer L.E."/>
            <person name="de la Bastide M."/>
            <person name="Spiegel L."/>
            <person name="Nascimento L."/>
            <person name="Zutavern T."/>
            <person name="O'Shaughnessy A."/>
            <person name="Dike S."/>
            <person name="Dedhia N."/>
            <person name="Preston R."/>
            <person name="Balija V."/>
            <person name="McCombie W.R."/>
            <person name="Chow T."/>
            <person name="Chen H."/>
            <person name="Chung M."/>
            <person name="Chen C."/>
            <person name="Shaw J."/>
            <person name="Wu H."/>
            <person name="Hsiao K."/>
            <person name="Chao Y."/>
            <person name="Chu M."/>
            <person name="Cheng C."/>
            <person name="Hour A."/>
            <person name="Lee P."/>
            <person name="Lin S."/>
            <person name="Lin Y."/>
            <person name="Liou J."/>
            <person name="Liu S."/>
            <person name="Hsing Y."/>
            <person name="Raghuvanshi S."/>
            <person name="Mohanty A."/>
            <person name="Bharti A.K."/>
            <person name="Gaur A."/>
            <person name="Gupta V."/>
            <person name="Kumar D."/>
            <person name="Ravi V."/>
            <person name="Vij S."/>
            <person name="Kapur A."/>
            <person name="Khurana P."/>
            <person name="Khurana P."/>
            <person name="Khurana J.P."/>
            <person name="Tyagi A.K."/>
            <person name="Gaikwad K."/>
            <person name="Singh A."/>
            <person name="Dalal V."/>
            <person name="Srivastava S."/>
            <person name="Dixit A."/>
            <person name="Pal A.K."/>
            <person name="Ghazi I.A."/>
            <person name="Yadav M."/>
            <person name="Pandit A."/>
            <person name="Bhargava A."/>
            <person name="Sureshbabu K."/>
            <person name="Batra K."/>
            <person name="Sharma T.R."/>
            <person name="Mohapatra T."/>
            <person name="Singh N.K."/>
            <person name="Messing J."/>
            <person name="Nelson A.B."/>
            <person name="Fuks G."/>
            <person name="Kavchok S."/>
            <person name="Keizer G."/>
            <person name="Linton E."/>
            <person name="Llaca V."/>
            <person name="Song R."/>
            <person name="Tanyolac B."/>
            <person name="Young S."/>
            <person name="Ho-Il K."/>
            <person name="Hahn J.H."/>
            <person name="Sangsakoo G."/>
            <person name="Vanavichit A."/>
            <person name="de Mattos Luiz.A.T."/>
            <person name="Zimmer P.D."/>
            <person name="Malone G."/>
            <person name="Dellagostin O."/>
            <person name="de Oliveira A.C."/>
            <person name="Bevan M."/>
            <person name="Bancroft I."/>
            <person name="Minx P."/>
            <person name="Cordum H."/>
            <person name="Wilson R."/>
            <person name="Cheng Z."/>
            <person name="Jin W."/>
            <person name="Jiang J."/>
            <person name="Leong S.A."/>
            <person name="Iwama H."/>
            <person name="Gojobori T."/>
            <person name="Itoh T."/>
            <person name="Niimura Y."/>
            <person name="Fujii Y."/>
            <person name="Habara T."/>
            <person name="Sakai H."/>
            <person name="Sato Y."/>
            <person name="Wilson G."/>
            <person name="Kumar K."/>
            <person name="McCouch S."/>
            <person name="Juretic N."/>
            <person name="Hoen D."/>
            <person name="Wright S."/>
            <person name="Bruskiewich R."/>
            <person name="Bureau T."/>
            <person name="Miyao A."/>
            <person name="Hirochika H."/>
            <person name="Nishikawa T."/>
            <person name="Kadowaki K."/>
            <person name="Sugiura M."/>
            <person name="Burr B."/>
            <person name="Sasaki T."/>
        </authorList>
    </citation>
    <scope>NUCLEOTIDE SEQUENCE [LARGE SCALE GENOMIC DNA]</scope>
    <source>
        <strain evidence="6">cv. Nipponbare</strain>
    </source>
</reference>
<organism evidence="5 6">
    <name type="scientific">Oryza sativa subsp. japonica</name>
    <name type="common">Rice</name>
    <dbReference type="NCBI Taxonomy" id="39947"/>
    <lineage>
        <taxon>Eukaryota</taxon>
        <taxon>Viridiplantae</taxon>
        <taxon>Streptophyta</taxon>
        <taxon>Embryophyta</taxon>
        <taxon>Tracheophyta</taxon>
        <taxon>Spermatophyta</taxon>
        <taxon>Magnoliopsida</taxon>
        <taxon>Liliopsida</taxon>
        <taxon>Poales</taxon>
        <taxon>Poaceae</taxon>
        <taxon>BOP clade</taxon>
        <taxon>Oryzoideae</taxon>
        <taxon>Oryzeae</taxon>
        <taxon>Oryzinae</taxon>
        <taxon>Oryza</taxon>
        <taxon>Oryza sativa</taxon>
    </lineage>
</organism>
<accession>Q7G3N1</accession>